<accession>A0A813FVJ2</accession>
<feature type="compositionally biased region" description="Low complexity" evidence="1">
    <location>
        <begin position="1185"/>
        <end position="1210"/>
    </location>
</feature>
<organism evidence="2 3">
    <name type="scientific">Polarella glacialis</name>
    <name type="common">Dinoflagellate</name>
    <dbReference type="NCBI Taxonomy" id="89957"/>
    <lineage>
        <taxon>Eukaryota</taxon>
        <taxon>Sar</taxon>
        <taxon>Alveolata</taxon>
        <taxon>Dinophyceae</taxon>
        <taxon>Suessiales</taxon>
        <taxon>Suessiaceae</taxon>
        <taxon>Polarella</taxon>
    </lineage>
</organism>
<comment type="caution">
    <text evidence="2">The sequence shown here is derived from an EMBL/GenBank/DDBJ whole genome shotgun (WGS) entry which is preliminary data.</text>
</comment>
<feature type="compositionally biased region" description="Polar residues" evidence="1">
    <location>
        <begin position="75"/>
        <end position="91"/>
    </location>
</feature>
<evidence type="ECO:0000256" key="1">
    <source>
        <dbReference type="SAM" id="MobiDB-lite"/>
    </source>
</evidence>
<protein>
    <submittedName>
        <fullName evidence="2">Uncharacterized protein</fullName>
    </submittedName>
</protein>
<feature type="compositionally biased region" description="Basic and acidic residues" evidence="1">
    <location>
        <begin position="828"/>
        <end position="846"/>
    </location>
</feature>
<feature type="region of interest" description="Disordered" evidence="1">
    <location>
        <begin position="576"/>
        <end position="605"/>
    </location>
</feature>
<reference evidence="2" key="1">
    <citation type="submission" date="2021-02" db="EMBL/GenBank/DDBJ databases">
        <authorList>
            <person name="Dougan E. K."/>
            <person name="Rhodes N."/>
            <person name="Thang M."/>
            <person name="Chan C."/>
        </authorList>
    </citation>
    <scope>NUCLEOTIDE SEQUENCE</scope>
</reference>
<keyword evidence="3" id="KW-1185">Reference proteome</keyword>
<feature type="compositionally biased region" description="Basic and acidic residues" evidence="1">
    <location>
        <begin position="348"/>
        <end position="357"/>
    </location>
</feature>
<feature type="compositionally biased region" description="Low complexity" evidence="1">
    <location>
        <begin position="35"/>
        <end position="61"/>
    </location>
</feature>
<feature type="region of interest" description="Disordered" evidence="1">
    <location>
        <begin position="204"/>
        <end position="330"/>
    </location>
</feature>
<feature type="compositionally biased region" description="Basic and acidic residues" evidence="1">
    <location>
        <begin position="919"/>
        <end position="929"/>
    </location>
</feature>
<feature type="region of interest" description="Disordered" evidence="1">
    <location>
        <begin position="1"/>
        <end position="95"/>
    </location>
</feature>
<feature type="compositionally biased region" description="Low complexity" evidence="1">
    <location>
        <begin position="244"/>
        <end position="256"/>
    </location>
</feature>
<feature type="compositionally biased region" description="Low complexity" evidence="1">
    <location>
        <begin position="813"/>
        <end position="827"/>
    </location>
</feature>
<feature type="region of interest" description="Disordered" evidence="1">
    <location>
        <begin position="1163"/>
        <end position="1227"/>
    </location>
</feature>
<feature type="compositionally biased region" description="Low complexity" evidence="1">
    <location>
        <begin position="286"/>
        <end position="330"/>
    </location>
</feature>
<feature type="region of interest" description="Disordered" evidence="1">
    <location>
        <begin position="804"/>
        <end position="981"/>
    </location>
</feature>
<gene>
    <name evidence="2" type="ORF">PGLA1383_LOCUS35277</name>
</gene>
<evidence type="ECO:0000313" key="3">
    <source>
        <dbReference type="Proteomes" id="UP000654075"/>
    </source>
</evidence>
<dbReference type="OrthoDB" id="444639at2759"/>
<dbReference type="EMBL" id="CAJNNV010026230">
    <property type="protein sequence ID" value="CAE8617616.1"/>
    <property type="molecule type" value="Genomic_DNA"/>
</dbReference>
<dbReference type="Proteomes" id="UP000654075">
    <property type="component" value="Unassembled WGS sequence"/>
</dbReference>
<sequence length="1262" mass="130686">MRLDAAEFVPSSPLLLPQESGAAGVSGGGGGGEGSPSPLFSAEQQPQPLPELAELPPSGSLSEGGPGLEGELESASPSQLPGLSVQGQTRRLSADTPEFVPSAVPQAWDSSAPGNFWDASGYSSQGYGADGPYQQTSDGVAFQYVDQEQFLTPQLLSEEELRGLEELLLKRLESIAAKAPPPKAPFPKKNEDFADRSVVSAASAGKGAFPEKKPYASFAPTSAPFSKGKGKAKAPTAPAPPSPLVSSSGAGAAAAAEEWPTISLGSGKPSPHMRPAKAPVLRKESVPAASSASAPVSSSGEAPPPADSAVSQESESVVAAPGSGSAAGAALAVSECLGSLRVEGRRLHWDVEGRPDEGGSDETEPSSKLESPSSSPPAETSSVPDEGEEGRQQTSSAAGAGGGSATGEETETTEPQTEAPKSETPAPASLQLSEVPPGQCLLSPKFCVAGVLLQLGFFPAGADLTGEGNCAVSVLCQEKTKLKFEVFLNGRGSGTKVMLGQKFSCDFRRPTSGVSSPVVSLEIHGNLLYGGSGAKERGLTKARIWPVYAVSGLTSIFESWPFSTVPFEAMDSKLAPAAPQSSLSDEEGDFDGIDDDDDEEETEEERLEVARIKANVRNLRRQLEAAETKAKKLAVLVDDHLEEVQRTQRARLQQTAPLAAGATDLRDQHEQKAKAIHQDCETLTDARRGCTDSETRVQFLTERIVMLLSGGSGSLGIGSVETLSLSSLSSANGSNGLSRTELFRRKRQEERGLMQELAAIRQQTEDVQNQNFSLAARLIEESNLSHRLSDQLTEAEERFVSHSGGAAAGAGAGEAEAPGASAPSAAEGKGENGENGEGGREFDREGGSGPSGDRLPKKQKELGPSSSEADRGSASAEESREAPPVENRSSSSQLREGAERALEQIAEDSYRQDALSPRSDADDSAEGRNEVPPLPLVGQRRWRGDGSDAASTVEPDSGEDSPEHSDLQGRRQQQHVGQAAGLRSYQLEGAPDAFGENSSGTAGRRWEASGVSGLVLGLGPVPESRSRSRSGSSSGSASAELAESELTGGANGANGNELQLMESMLMEALGQASFGYKVVRWEQGLYGFGGVIAVVTLNDDGLLVAASKTEGAEGSFMPIFDFLLHVDNLVASGEFADDMEQSEAIPHGDAEHPASVPEEIEGGMESEARGGQSATESAEQQQLLPETGGPAAVAEEGAAAAPLADQEPSSTPAPTPAPAFAPGATSPAWRAAVAPSAAQFSAGPADPTCLPAGYPSFRSVPV</sequence>
<feature type="compositionally biased region" description="Low complexity" evidence="1">
    <location>
        <begin position="1017"/>
        <end position="1046"/>
    </location>
</feature>
<feature type="compositionally biased region" description="Acidic residues" evidence="1">
    <location>
        <begin position="584"/>
        <end position="605"/>
    </location>
</feature>
<feature type="region of interest" description="Disordered" evidence="1">
    <location>
        <begin position="1017"/>
        <end position="1054"/>
    </location>
</feature>
<proteinExistence type="predicted"/>
<dbReference type="AlphaFoldDB" id="A0A813FVJ2"/>
<feature type="compositionally biased region" description="Gly residues" evidence="1">
    <location>
        <begin position="24"/>
        <end position="34"/>
    </location>
</feature>
<feature type="region of interest" description="Disordered" evidence="1">
    <location>
        <begin position="348"/>
        <end position="432"/>
    </location>
</feature>
<feature type="compositionally biased region" description="Polar residues" evidence="1">
    <location>
        <begin position="1172"/>
        <end position="1184"/>
    </location>
</feature>
<evidence type="ECO:0000313" key="2">
    <source>
        <dbReference type="EMBL" id="CAE8617616.1"/>
    </source>
</evidence>
<feature type="compositionally biased region" description="Low complexity" evidence="1">
    <location>
        <begin position="366"/>
        <end position="382"/>
    </location>
</feature>
<name>A0A813FVJ2_POLGL</name>